<dbReference type="AlphaFoldDB" id="A0A1J3JVS6"/>
<feature type="domain" description="Peptidase C1A papain C-terminal" evidence="6">
    <location>
        <begin position="142"/>
        <end position="373"/>
    </location>
</feature>
<dbReference type="Pfam" id="PF00112">
    <property type="entry name" value="Peptidase_C1"/>
    <property type="match status" value="1"/>
</dbReference>
<evidence type="ECO:0000256" key="5">
    <source>
        <dbReference type="SAM" id="MobiDB-lite"/>
    </source>
</evidence>
<sequence length="374" mass="41462">MPDSVLIQNGLRLGLIWDLHTVISVGFCNEVLISTAWRLVPSDEPIAEVQTISSSSSSDEEVGAGPGDDGDTESEDTSSDKEKEIGVEGTTSSSSEGETGAGDRGGSSKVKSKKKKPGKGTGKITITNLDDTKWPKDLPDNFPIHKDYREDGVLRADVTTQGSNEVCWAVCLRENIEATINIRNRRLGRNRHPSLSAQHLINNVKKMDKGAMRRYEGVENFLVHQGLVHEDLCPYTGSIGEDGCAHAMPQAEEVTRIRRLVRIKKKHIDEKDLIRLVFQKPVMVEMKAYKSLMHFKGNCIYRGKAGKNDPELINRHALLLIGYGTTEDGDHYWIVKNSYGPNWGEGGYGKIVRQCSPRNPNASSLFVKIRYAEV</sequence>
<dbReference type="EMBL" id="GEVM01009437">
    <property type="protein sequence ID" value="JAU96501.1"/>
    <property type="molecule type" value="Transcribed_RNA"/>
</dbReference>
<dbReference type="SUPFAM" id="SSF54001">
    <property type="entry name" value="Cysteine proteinases"/>
    <property type="match status" value="1"/>
</dbReference>
<accession>A0A1J3JVS6</accession>
<dbReference type="PROSITE" id="PS00639">
    <property type="entry name" value="THIOL_PROTEASE_HIS"/>
    <property type="match status" value="1"/>
</dbReference>
<feature type="region of interest" description="Disordered" evidence="5">
    <location>
        <begin position="49"/>
        <end position="131"/>
    </location>
</feature>
<reference evidence="7" key="1">
    <citation type="submission" date="2016-07" db="EMBL/GenBank/DDBJ databases">
        <title>De novo transcriptome assembly of four accessions of the metal hyperaccumulator plant Noccaea caerulescens.</title>
        <authorList>
            <person name="Blande D."/>
            <person name="Halimaa P."/>
            <person name="Tervahauta A.I."/>
            <person name="Aarts M.G."/>
            <person name="Karenlampi S.O."/>
        </authorList>
    </citation>
    <scope>NUCLEOTIDE SEQUENCE</scope>
</reference>
<dbReference type="GO" id="GO:0008234">
    <property type="term" value="F:cysteine-type peptidase activity"/>
    <property type="evidence" value="ECO:0007669"/>
    <property type="project" value="UniProtKB-KW"/>
</dbReference>
<proteinExistence type="inferred from homology"/>
<dbReference type="InterPro" id="IPR025660">
    <property type="entry name" value="Pept_his_AS"/>
</dbReference>
<protein>
    <submittedName>
        <fullName evidence="7">Pro-cathepsin H</fullName>
    </submittedName>
</protein>
<evidence type="ECO:0000256" key="4">
    <source>
        <dbReference type="ARBA" id="ARBA00022807"/>
    </source>
</evidence>
<name>A0A1J3JVS6_NOCCA</name>
<evidence type="ECO:0000256" key="1">
    <source>
        <dbReference type="ARBA" id="ARBA00008455"/>
    </source>
</evidence>
<dbReference type="Gene3D" id="3.90.70.10">
    <property type="entry name" value="Cysteine proteinases"/>
    <property type="match status" value="1"/>
</dbReference>
<evidence type="ECO:0000259" key="6">
    <source>
        <dbReference type="SMART" id="SM00645"/>
    </source>
</evidence>
<keyword evidence="3" id="KW-0378">Hydrolase</keyword>
<gene>
    <name evidence="7" type="ORF">MP_TR10391_c0_g1_i1_g.31844</name>
</gene>
<dbReference type="GO" id="GO:0006508">
    <property type="term" value="P:proteolysis"/>
    <property type="evidence" value="ECO:0007669"/>
    <property type="project" value="UniProtKB-KW"/>
</dbReference>
<feature type="compositionally biased region" description="Low complexity" evidence="5">
    <location>
        <begin position="88"/>
        <end position="98"/>
    </location>
</feature>
<keyword evidence="2" id="KW-0645">Protease</keyword>
<evidence type="ECO:0000313" key="7">
    <source>
        <dbReference type="EMBL" id="JAU96501.1"/>
    </source>
</evidence>
<dbReference type="PANTHER" id="PTHR12411">
    <property type="entry name" value="CYSTEINE PROTEASE FAMILY C1-RELATED"/>
    <property type="match status" value="1"/>
</dbReference>
<dbReference type="InterPro" id="IPR013128">
    <property type="entry name" value="Peptidase_C1A"/>
</dbReference>
<dbReference type="InterPro" id="IPR000668">
    <property type="entry name" value="Peptidase_C1A_C"/>
</dbReference>
<dbReference type="InterPro" id="IPR038765">
    <property type="entry name" value="Papain-like_cys_pep_sf"/>
</dbReference>
<dbReference type="SMART" id="SM00645">
    <property type="entry name" value="Pept_C1"/>
    <property type="match status" value="1"/>
</dbReference>
<keyword evidence="4" id="KW-0788">Thiol protease</keyword>
<evidence type="ECO:0000256" key="2">
    <source>
        <dbReference type="ARBA" id="ARBA00022670"/>
    </source>
</evidence>
<feature type="compositionally biased region" description="Acidic residues" evidence="5">
    <location>
        <begin position="58"/>
        <end position="77"/>
    </location>
</feature>
<evidence type="ECO:0000256" key="3">
    <source>
        <dbReference type="ARBA" id="ARBA00022801"/>
    </source>
</evidence>
<comment type="similarity">
    <text evidence="1">Belongs to the peptidase C1 family.</text>
</comment>
<organism evidence="7">
    <name type="scientific">Noccaea caerulescens</name>
    <name type="common">Alpine penny-cress</name>
    <name type="synonym">Thlaspi caerulescens</name>
    <dbReference type="NCBI Taxonomy" id="107243"/>
    <lineage>
        <taxon>Eukaryota</taxon>
        <taxon>Viridiplantae</taxon>
        <taxon>Streptophyta</taxon>
        <taxon>Embryophyta</taxon>
        <taxon>Tracheophyta</taxon>
        <taxon>Spermatophyta</taxon>
        <taxon>Magnoliopsida</taxon>
        <taxon>eudicotyledons</taxon>
        <taxon>Gunneridae</taxon>
        <taxon>Pentapetalae</taxon>
        <taxon>rosids</taxon>
        <taxon>malvids</taxon>
        <taxon>Brassicales</taxon>
        <taxon>Brassicaceae</taxon>
        <taxon>Coluteocarpeae</taxon>
        <taxon>Noccaea</taxon>
    </lineage>
</organism>